<gene>
    <name evidence="2" type="ORF">CFBP2533_13590</name>
</gene>
<proteinExistence type="predicted"/>
<name>A0A6V7CJQ2_9XANT</name>
<feature type="region of interest" description="Disordered" evidence="1">
    <location>
        <begin position="210"/>
        <end position="233"/>
    </location>
</feature>
<dbReference type="EMBL" id="LR828261">
    <property type="protein sequence ID" value="CAD0316875.1"/>
    <property type="molecule type" value="Genomic_DNA"/>
</dbReference>
<feature type="region of interest" description="Disordered" evidence="1">
    <location>
        <begin position="172"/>
        <end position="191"/>
    </location>
</feature>
<reference evidence="2" key="1">
    <citation type="submission" date="2020-07" db="EMBL/GenBank/DDBJ databases">
        <authorList>
            <person name="Pothier F. J."/>
        </authorList>
    </citation>
    <scope>NUCLEOTIDE SEQUENCE</scope>
    <source>
        <strain evidence="2">CFBP 2533</strain>
    </source>
</reference>
<feature type="compositionally biased region" description="Polar residues" evidence="1">
    <location>
        <begin position="446"/>
        <end position="457"/>
    </location>
</feature>
<evidence type="ECO:0000313" key="2">
    <source>
        <dbReference type="EMBL" id="CAD0316863.1"/>
    </source>
</evidence>
<dbReference type="AlphaFoldDB" id="A0A6V7CJQ2"/>
<evidence type="ECO:0000256" key="1">
    <source>
        <dbReference type="SAM" id="MobiDB-lite"/>
    </source>
</evidence>
<sequence length="603" mass="61008">MSSAFDRFLAGSDGLAALLRALPSHAPPASMDAWFAQAARIADAERNAATPAQDGLQFEAPSTMAAVFAAAAAQAEQAQAAQRAAVQARLAQGERADQALGTALSASARAWIEQQARTDKAAMRPSVDVPSAADVSIAAEVFLAKDTSMAADLSLAKDASITADMSASSNEAADTSGAASRSPAAPEIASSSASASASAAQAQAQASTLQALESSATSTQTSHAAASRRSSRRPRWMPTLAFAASITLAVGIGLQWQASQPTLELPTATTPDTALAEPQKTQQATRDAHQVDRTVDSTSDLPALPAPAYAEAPNAAAPSIAALPSRSPLPPLPPAQPSPAPALAPEPVSAPPLTPAAAPAPAAVPAPAAAPALAAMSVAEPAPGVDAQSIDAQAPAAPPPPPAPIVASPADAFVSGSLAAPANRSTPASASIAPDAASAPVSPPAQTSLIERAQTNAHAAETPLISRAAPVAGQAAPLRVRNAPTPRLDAYRDASPSSKPAASAAAPDATVYQAKGSMTRKPGLLKLSTSPRDWLARYALSADRTPAQIRLRAATADAPEVQSWATQLRDQLKQRGWSTQVDIVQDTHLAADQLRLEPFDTAQ</sequence>
<dbReference type="RefSeq" id="WP_425525793.1">
    <property type="nucleotide sequence ID" value="NZ_JAMQTM010000093.1"/>
</dbReference>
<feature type="compositionally biased region" description="Low complexity" evidence="1">
    <location>
        <begin position="265"/>
        <end position="278"/>
    </location>
</feature>
<feature type="compositionally biased region" description="Low complexity" evidence="1">
    <location>
        <begin position="178"/>
        <end position="191"/>
    </location>
</feature>
<feature type="compositionally biased region" description="Low complexity" evidence="1">
    <location>
        <begin position="210"/>
        <end position="228"/>
    </location>
</feature>
<feature type="compositionally biased region" description="Low complexity" evidence="1">
    <location>
        <begin position="383"/>
        <end position="395"/>
    </location>
</feature>
<accession>A0A6V7CJQ2</accession>
<feature type="compositionally biased region" description="Low complexity" evidence="1">
    <location>
        <begin position="425"/>
        <end position="440"/>
    </location>
</feature>
<feature type="compositionally biased region" description="Basic and acidic residues" evidence="1">
    <location>
        <begin position="286"/>
        <end position="295"/>
    </location>
</feature>
<feature type="region of interest" description="Disordered" evidence="1">
    <location>
        <begin position="321"/>
        <end position="361"/>
    </location>
</feature>
<feature type="region of interest" description="Disordered" evidence="1">
    <location>
        <begin position="265"/>
        <end position="305"/>
    </location>
</feature>
<feature type="region of interest" description="Disordered" evidence="1">
    <location>
        <begin position="383"/>
        <end position="458"/>
    </location>
</feature>
<protein>
    <submittedName>
        <fullName evidence="2">Uncharacterized protein</fullName>
    </submittedName>
</protein>
<feature type="compositionally biased region" description="Pro residues" evidence="1">
    <location>
        <begin position="327"/>
        <end position="354"/>
    </location>
</feature>
<dbReference type="EMBL" id="LR828261">
    <property type="protein sequence ID" value="CAD0316863.1"/>
    <property type="molecule type" value="Genomic_DNA"/>
</dbReference>
<organism evidence="2">
    <name type="scientific">Xanthomonas hortorum pv. pelargonii</name>
    <dbReference type="NCBI Taxonomy" id="453602"/>
    <lineage>
        <taxon>Bacteria</taxon>
        <taxon>Pseudomonadati</taxon>
        <taxon>Pseudomonadota</taxon>
        <taxon>Gammaproteobacteria</taxon>
        <taxon>Lysobacterales</taxon>
        <taxon>Lysobacteraceae</taxon>
        <taxon>Xanthomonas</taxon>
    </lineage>
</organism>